<accession>A0A0C3NFC0</accession>
<proteinExistence type="predicted"/>
<gene>
    <name evidence="1" type="ORF">M404DRAFT_403534</name>
</gene>
<evidence type="ECO:0000313" key="2">
    <source>
        <dbReference type="Proteomes" id="UP000054217"/>
    </source>
</evidence>
<reference evidence="2" key="2">
    <citation type="submission" date="2015-01" db="EMBL/GenBank/DDBJ databases">
        <title>Evolutionary Origins and Diversification of the Mycorrhizal Mutualists.</title>
        <authorList>
            <consortium name="DOE Joint Genome Institute"/>
            <consortium name="Mycorrhizal Genomics Consortium"/>
            <person name="Kohler A."/>
            <person name="Kuo A."/>
            <person name="Nagy L.G."/>
            <person name="Floudas D."/>
            <person name="Copeland A."/>
            <person name="Barry K.W."/>
            <person name="Cichocki N."/>
            <person name="Veneault-Fourrey C."/>
            <person name="LaButti K."/>
            <person name="Lindquist E.A."/>
            <person name="Lipzen A."/>
            <person name="Lundell T."/>
            <person name="Morin E."/>
            <person name="Murat C."/>
            <person name="Riley R."/>
            <person name="Ohm R."/>
            <person name="Sun H."/>
            <person name="Tunlid A."/>
            <person name="Henrissat B."/>
            <person name="Grigoriev I.V."/>
            <person name="Hibbett D.S."/>
            <person name="Martin F."/>
        </authorList>
    </citation>
    <scope>NUCLEOTIDE SEQUENCE [LARGE SCALE GENOMIC DNA]</scope>
    <source>
        <strain evidence="2">Marx 270</strain>
    </source>
</reference>
<dbReference type="EMBL" id="KN832108">
    <property type="protein sequence ID" value="KIN94208.1"/>
    <property type="molecule type" value="Genomic_DNA"/>
</dbReference>
<protein>
    <submittedName>
        <fullName evidence="1">Uncharacterized protein</fullName>
    </submittedName>
</protein>
<dbReference type="HOGENOM" id="CLU_1200256_0_0_1"/>
<dbReference type="OrthoDB" id="10563844at2759"/>
<dbReference type="InParanoid" id="A0A0C3NFC0"/>
<evidence type="ECO:0000313" key="1">
    <source>
        <dbReference type="EMBL" id="KIN94208.1"/>
    </source>
</evidence>
<sequence length="231" mass="25458">MGVSKYGCPSFPFPSLRSTAGLYWHVAMVGRGWLALIWYPLDPASTGIQLHFTLHALRRIHSSRHSISLIAKMPTRRTASSYSTTNMPHTMDSPAAAPTHSLPTTMPALASRLALDITSAKDGCTFSMTKALKGRTSHLLCMHMVECGSHVQNMLRHAHLPRSIWAVRVVWGRWEMDNFKVMIDVEQCPGCCDGPRGWTTTLVGAFPPCACGPNHLHYHRTIGVSLICPGL</sequence>
<keyword evidence="2" id="KW-1185">Reference proteome</keyword>
<dbReference type="Proteomes" id="UP000054217">
    <property type="component" value="Unassembled WGS sequence"/>
</dbReference>
<dbReference type="AlphaFoldDB" id="A0A0C3NFC0"/>
<organism evidence="1 2">
    <name type="scientific">Pisolithus tinctorius Marx 270</name>
    <dbReference type="NCBI Taxonomy" id="870435"/>
    <lineage>
        <taxon>Eukaryota</taxon>
        <taxon>Fungi</taxon>
        <taxon>Dikarya</taxon>
        <taxon>Basidiomycota</taxon>
        <taxon>Agaricomycotina</taxon>
        <taxon>Agaricomycetes</taxon>
        <taxon>Agaricomycetidae</taxon>
        <taxon>Boletales</taxon>
        <taxon>Sclerodermatineae</taxon>
        <taxon>Pisolithaceae</taxon>
        <taxon>Pisolithus</taxon>
    </lineage>
</organism>
<reference evidence="1 2" key="1">
    <citation type="submission" date="2014-04" db="EMBL/GenBank/DDBJ databases">
        <authorList>
            <consortium name="DOE Joint Genome Institute"/>
            <person name="Kuo A."/>
            <person name="Kohler A."/>
            <person name="Costa M.D."/>
            <person name="Nagy L.G."/>
            <person name="Floudas D."/>
            <person name="Copeland A."/>
            <person name="Barry K.W."/>
            <person name="Cichocki N."/>
            <person name="Veneault-Fourrey C."/>
            <person name="LaButti K."/>
            <person name="Lindquist E.A."/>
            <person name="Lipzen A."/>
            <person name="Lundell T."/>
            <person name="Morin E."/>
            <person name="Murat C."/>
            <person name="Sun H."/>
            <person name="Tunlid A."/>
            <person name="Henrissat B."/>
            <person name="Grigoriev I.V."/>
            <person name="Hibbett D.S."/>
            <person name="Martin F."/>
            <person name="Nordberg H.P."/>
            <person name="Cantor M.N."/>
            <person name="Hua S.X."/>
        </authorList>
    </citation>
    <scope>NUCLEOTIDE SEQUENCE [LARGE SCALE GENOMIC DNA]</scope>
    <source>
        <strain evidence="1 2">Marx 270</strain>
    </source>
</reference>
<name>A0A0C3NFC0_PISTI</name>